<dbReference type="Gene3D" id="3.40.50.300">
    <property type="entry name" value="P-loop containing nucleotide triphosphate hydrolases"/>
    <property type="match status" value="1"/>
</dbReference>
<keyword evidence="5" id="KW-1185">Reference proteome</keyword>
<proteinExistence type="inferred from homology"/>
<name>A0A3D9L0U8_MARFU</name>
<sequence length="263" mass="31509">MKTSYQFRKYNPIWIGAKAYLWGRSLASLNSDDLIFAFHPKTGSTWVRIFFYNLFRDKSNDFTFDELNQTMPEFGNKSLFKRWPFQNVPRIIKTHQPYRSFFKKNKKILFARDPRDTMYSYLHYANAKKAFGFSGDLKDLVYSQEFGLEQYMRFYQSWVDKAELIIKYEELIADQTETFFKLVQTLELPFSREDVIEAVELSSIEKTRKAQEKSEKYFQYGFDNKFIFARKGQAGDGVAQFSSELNIYYSKLRNQYNFNLYDF</sequence>
<gene>
    <name evidence="4" type="ORF">C7460_11538</name>
</gene>
<keyword evidence="2 4" id="KW-0808">Transferase</keyword>
<comment type="caution">
    <text evidence="4">The sequence shown here is derived from an EMBL/GenBank/DDBJ whole genome shotgun (WGS) entry which is preliminary data.</text>
</comment>
<dbReference type="InterPro" id="IPR027417">
    <property type="entry name" value="P-loop_NTPase"/>
</dbReference>
<dbReference type="SUPFAM" id="SSF52540">
    <property type="entry name" value="P-loop containing nucleoside triphosphate hydrolases"/>
    <property type="match status" value="1"/>
</dbReference>
<dbReference type="InterPro" id="IPR000863">
    <property type="entry name" value="Sulfotransferase_dom"/>
</dbReference>
<dbReference type="PANTHER" id="PTHR11783">
    <property type="entry name" value="SULFOTRANSFERASE SULT"/>
    <property type="match status" value="1"/>
</dbReference>
<evidence type="ECO:0000313" key="4">
    <source>
        <dbReference type="EMBL" id="RED96149.1"/>
    </source>
</evidence>
<organism evidence="4 5">
    <name type="scientific">Marinoscillum furvescens DSM 4134</name>
    <dbReference type="NCBI Taxonomy" id="1122208"/>
    <lineage>
        <taxon>Bacteria</taxon>
        <taxon>Pseudomonadati</taxon>
        <taxon>Bacteroidota</taxon>
        <taxon>Cytophagia</taxon>
        <taxon>Cytophagales</taxon>
        <taxon>Reichenbachiellaceae</taxon>
        <taxon>Marinoscillum</taxon>
    </lineage>
</organism>
<dbReference type="EMBL" id="QREG01000015">
    <property type="protein sequence ID" value="RED96149.1"/>
    <property type="molecule type" value="Genomic_DNA"/>
</dbReference>
<dbReference type="Proteomes" id="UP000256779">
    <property type="component" value="Unassembled WGS sequence"/>
</dbReference>
<dbReference type="GO" id="GO:0008146">
    <property type="term" value="F:sulfotransferase activity"/>
    <property type="evidence" value="ECO:0007669"/>
    <property type="project" value="InterPro"/>
</dbReference>
<dbReference type="Pfam" id="PF00685">
    <property type="entry name" value="Sulfotransfer_1"/>
    <property type="match status" value="1"/>
</dbReference>
<comment type="similarity">
    <text evidence="1">Belongs to the sulfotransferase 1 family.</text>
</comment>
<accession>A0A3D9L0U8</accession>
<evidence type="ECO:0000256" key="1">
    <source>
        <dbReference type="ARBA" id="ARBA00005771"/>
    </source>
</evidence>
<reference evidence="4 5" key="1">
    <citation type="submission" date="2018-07" db="EMBL/GenBank/DDBJ databases">
        <title>Genomic Encyclopedia of Type Strains, Phase IV (KMG-IV): sequencing the most valuable type-strain genomes for metagenomic binning, comparative biology and taxonomic classification.</title>
        <authorList>
            <person name="Goeker M."/>
        </authorList>
    </citation>
    <scope>NUCLEOTIDE SEQUENCE [LARGE SCALE GENOMIC DNA]</scope>
    <source>
        <strain evidence="4 5">DSM 4134</strain>
    </source>
</reference>
<dbReference type="OrthoDB" id="1437579at2"/>
<dbReference type="RefSeq" id="WP_115869009.1">
    <property type="nucleotide sequence ID" value="NZ_QREG01000015.1"/>
</dbReference>
<feature type="domain" description="Sulfotransferase" evidence="3">
    <location>
        <begin position="32"/>
        <end position="246"/>
    </location>
</feature>
<evidence type="ECO:0000313" key="5">
    <source>
        <dbReference type="Proteomes" id="UP000256779"/>
    </source>
</evidence>
<evidence type="ECO:0000259" key="3">
    <source>
        <dbReference type="Pfam" id="PF00685"/>
    </source>
</evidence>
<dbReference type="AlphaFoldDB" id="A0A3D9L0U8"/>
<protein>
    <submittedName>
        <fullName evidence="4">Sulfotransferase domain-containing protein</fullName>
    </submittedName>
</protein>
<evidence type="ECO:0000256" key="2">
    <source>
        <dbReference type="ARBA" id="ARBA00022679"/>
    </source>
</evidence>